<dbReference type="PANTHER" id="PTHR43045">
    <property type="entry name" value="SHIKIMATE TRANSPORTER"/>
    <property type="match status" value="1"/>
</dbReference>
<feature type="transmembrane region" description="Helical" evidence="7">
    <location>
        <begin position="229"/>
        <end position="250"/>
    </location>
</feature>
<dbReference type="InterPro" id="IPR011701">
    <property type="entry name" value="MFS"/>
</dbReference>
<dbReference type="Pfam" id="PF07690">
    <property type="entry name" value="MFS_1"/>
    <property type="match status" value="1"/>
</dbReference>
<organism evidence="9 10">
    <name type="scientific">Roseomonas haemaphysalidis</name>
    <dbReference type="NCBI Taxonomy" id="2768162"/>
    <lineage>
        <taxon>Bacteria</taxon>
        <taxon>Pseudomonadati</taxon>
        <taxon>Pseudomonadota</taxon>
        <taxon>Alphaproteobacteria</taxon>
        <taxon>Acetobacterales</taxon>
        <taxon>Roseomonadaceae</taxon>
        <taxon>Roseomonas</taxon>
    </lineage>
</organism>
<feature type="transmembrane region" description="Helical" evidence="7">
    <location>
        <begin position="152"/>
        <end position="176"/>
    </location>
</feature>
<reference evidence="9 10" key="1">
    <citation type="submission" date="2020-09" db="EMBL/GenBank/DDBJ databases">
        <title>Roseomonas.</title>
        <authorList>
            <person name="Zhu W."/>
        </authorList>
    </citation>
    <scope>NUCLEOTIDE SEQUENCE [LARGE SCALE GENOMIC DNA]</scope>
    <source>
        <strain evidence="9 10">573</strain>
    </source>
</reference>
<dbReference type="PANTHER" id="PTHR43045:SF2">
    <property type="entry name" value="INNER MEMBRANE METABOLITE TRANSPORT PROTEIN YHJE"/>
    <property type="match status" value="1"/>
</dbReference>
<sequence length="464" mass="49197">MPFRTPGRATGRRNEGEVITETKGRAPLHSSVLERDARDINADHHAVASSEIALGVIIGRMSESFDFFVYAIGSALVFPSLFFPHIDPVRATLYSFAIFALAFIARPIGSAIFIWVDTTYGRGTKLTIALFLLGGSTAAIAFLPGYDTIGVYAVLLLAAFRIAQGLALGGAWDGLASLLSLNAPDRKRGWYAAMPQLGAPLGFLLAAALFAFLLGTLSGEDFLDFGWRYPFFVAFAVNVVALFARLRLVVTREFSDMLEKHELLPAPIPETLRTNGRTVLIGAFVPLASFALFHLVTVFPLAWIALFTDRSPADFLSVQMMGAGICIVAVMLSGAIADRIGRRKLLGIGAVLIAVFSFAAPFLLGGGRGGETVFVLIGFGLLGLSFGQASGALASNFTTRHRYTGAALTSDLAWLLGAGFAPLVVLVLSDWLGLAAVGGYLLSGAVCTLLALTVNRALDDSAPG</sequence>
<evidence type="ECO:0000256" key="7">
    <source>
        <dbReference type="SAM" id="Phobius"/>
    </source>
</evidence>
<evidence type="ECO:0000256" key="1">
    <source>
        <dbReference type="ARBA" id="ARBA00004651"/>
    </source>
</evidence>
<feature type="transmembrane region" description="Helical" evidence="7">
    <location>
        <begin position="345"/>
        <end position="367"/>
    </location>
</feature>
<feature type="transmembrane region" description="Helical" evidence="7">
    <location>
        <begin position="197"/>
        <end position="217"/>
    </location>
</feature>
<dbReference type="PROSITE" id="PS50850">
    <property type="entry name" value="MFS"/>
    <property type="match status" value="1"/>
</dbReference>
<feature type="transmembrane region" description="Helical" evidence="7">
    <location>
        <begin position="406"/>
        <end position="425"/>
    </location>
</feature>
<feature type="domain" description="Major facilitator superfamily (MFS) profile" evidence="8">
    <location>
        <begin position="52"/>
        <end position="462"/>
    </location>
</feature>
<feature type="transmembrane region" description="Helical" evidence="7">
    <location>
        <begin position="92"/>
        <end position="116"/>
    </location>
</feature>
<evidence type="ECO:0000256" key="5">
    <source>
        <dbReference type="ARBA" id="ARBA00022989"/>
    </source>
</evidence>
<feature type="transmembrane region" description="Helical" evidence="7">
    <location>
        <begin position="318"/>
        <end position="338"/>
    </location>
</feature>
<evidence type="ECO:0000259" key="8">
    <source>
        <dbReference type="PROSITE" id="PS50850"/>
    </source>
</evidence>
<keyword evidence="2" id="KW-0813">Transport</keyword>
<keyword evidence="5 7" id="KW-1133">Transmembrane helix</keyword>
<keyword evidence="10" id="KW-1185">Reference proteome</keyword>
<proteinExistence type="predicted"/>
<feature type="transmembrane region" description="Helical" evidence="7">
    <location>
        <begin position="128"/>
        <end position="146"/>
    </location>
</feature>
<dbReference type="PROSITE" id="PS00216">
    <property type="entry name" value="SUGAR_TRANSPORT_1"/>
    <property type="match status" value="1"/>
</dbReference>
<dbReference type="Proteomes" id="UP001518989">
    <property type="component" value="Unassembled WGS sequence"/>
</dbReference>
<comment type="subcellular location">
    <subcellularLocation>
        <location evidence="1">Cell membrane</location>
        <topology evidence="1">Multi-pass membrane protein</topology>
    </subcellularLocation>
</comment>
<accession>A0ABS3KPM2</accession>
<feature type="transmembrane region" description="Helical" evidence="7">
    <location>
        <begin position="279"/>
        <end position="306"/>
    </location>
</feature>
<evidence type="ECO:0000256" key="4">
    <source>
        <dbReference type="ARBA" id="ARBA00022692"/>
    </source>
</evidence>
<evidence type="ECO:0000313" key="9">
    <source>
        <dbReference type="EMBL" id="MBO1079423.1"/>
    </source>
</evidence>
<comment type="caution">
    <text evidence="9">The sequence shown here is derived from an EMBL/GenBank/DDBJ whole genome shotgun (WGS) entry which is preliminary data.</text>
</comment>
<dbReference type="EMBL" id="JACTNG010000004">
    <property type="protein sequence ID" value="MBO1079423.1"/>
    <property type="molecule type" value="Genomic_DNA"/>
</dbReference>
<feature type="transmembrane region" description="Helical" evidence="7">
    <location>
        <begin position="373"/>
        <end position="394"/>
    </location>
</feature>
<dbReference type="InterPro" id="IPR020846">
    <property type="entry name" value="MFS_dom"/>
</dbReference>
<evidence type="ECO:0000313" key="10">
    <source>
        <dbReference type="Proteomes" id="UP001518989"/>
    </source>
</evidence>
<dbReference type="InterPro" id="IPR005829">
    <property type="entry name" value="Sugar_transporter_CS"/>
</dbReference>
<keyword evidence="4 7" id="KW-0812">Transmembrane</keyword>
<feature type="transmembrane region" description="Helical" evidence="7">
    <location>
        <begin position="431"/>
        <end position="452"/>
    </location>
</feature>
<keyword evidence="3" id="KW-1003">Cell membrane</keyword>
<gene>
    <name evidence="9" type="ORF">IAI61_10295</name>
</gene>
<feature type="transmembrane region" description="Helical" evidence="7">
    <location>
        <begin position="67"/>
        <end position="86"/>
    </location>
</feature>
<evidence type="ECO:0000256" key="2">
    <source>
        <dbReference type="ARBA" id="ARBA00022448"/>
    </source>
</evidence>
<dbReference type="Gene3D" id="1.20.1250.20">
    <property type="entry name" value="MFS general substrate transporter like domains"/>
    <property type="match status" value="2"/>
</dbReference>
<dbReference type="SUPFAM" id="SSF103473">
    <property type="entry name" value="MFS general substrate transporter"/>
    <property type="match status" value="1"/>
</dbReference>
<evidence type="ECO:0000256" key="6">
    <source>
        <dbReference type="ARBA" id="ARBA00023136"/>
    </source>
</evidence>
<name>A0ABS3KPM2_9PROT</name>
<protein>
    <submittedName>
        <fullName evidence="9">MFS transporter</fullName>
    </submittedName>
</protein>
<dbReference type="InterPro" id="IPR036259">
    <property type="entry name" value="MFS_trans_sf"/>
</dbReference>
<keyword evidence="6 7" id="KW-0472">Membrane</keyword>
<evidence type="ECO:0000256" key="3">
    <source>
        <dbReference type="ARBA" id="ARBA00022475"/>
    </source>
</evidence>